<reference evidence="1 2" key="1">
    <citation type="submission" date="2024-04" db="EMBL/GenBank/DDBJ databases">
        <title>Tritrichomonas musculus Genome.</title>
        <authorList>
            <person name="Alves-Ferreira E."/>
            <person name="Grigg M."/>
            <person name="Lorenzi H."/>
            <person name="Galac M."/>
        </authorList>
    </citation>
    <scope>NUCLEOTIDE SEQUENCE [LARGE SCALE GENOMIC DNA]</scope>
    <source>
        <strain evidence="1 2">EAF2021</strain>
    </source>
</reference>
<dbReference type="InterPro" id="IPR015257">
    <property type="entry name" value="Maf1"/>
</dbReference>
<name>A0ABR2L652_9EUKA</name>
<dbReference type="PANTHER" id="PTHR22504">
    <property type="entry name" value="REPRESSOR OF RNA POLYMERASE III TRANSCRIPTION MAF1"/>
    <property type="match status" value="1"/>
</dbReference>
<proteinExistence type="predicted"/>
<gene>
    <name evidence="1" type="ORF">M9Y10_001105</name>
</gene>
<protein>
    <submittedName>
        <fullName evidence="1">RNA polymerase III-inhibiting protein maf1</fullName>
    </submittedName>
</protein>
<comment type="caution">
    <text evidence="1">The sequence shown here is derived from an EMBL/GenBank/DDBJ whole genome shotgun (WGS) entry which is preliminary data.</text>
</comment>
<organism evidence="1 2">
    <name type="scientific">Tritrichomonas musculus</name>
    <dbReference type="NCBI Taxonomy" id="1915356"/>
    <lineage>
        <taxon>Eukaryota</taxon>
        <taxon>Metamonada</taxon>
        <taxon>Parabasalia</taxon>
        <taxon>Tritrichomonadida</taxon>
        <taxon>Tritrichomonadidae</taxon>
        <taxon>Tritrichomonas</taxon>
    </lineage>
</organism>
<evidence type="ECO:0000313" key="1">
    <source>
        <dbReference type="EMBL" id="KAK8898813.1"/>
    </source>
</evidence>
<evidence type="ECO:0000313" key="2">
    <source>
        <dbReference type="Proteomes" id="UP001470230"/>
    </source>
</evidence>
<dbReference type="Pfam" id="PF09174">
    <property type="entry name" value="Maf1"/>
    <property type="match status" value="1"/>
</dbReference>
<dbReference type="Gene3D" id="3.40.1000.50">
    <property type="entry name" value="Repressor of RNA polymerase III transcription Maf1"/>
    <property type="match status" value="1"/>
</dbReference>
<dbReference type="PANTHER" id="PTHR22504:SF0">
    <property type="entry name" value="REPRESSOR OF RNA POLYMERASE III TRANSCRIPTION MAF1 HOMOLOG"/>
    <property type="match status" value="1"/>
</dbReference>
<dbReference type="Proteomes" id="UP001470230">
    <property type="component" value="Unassembled WGS sequence"/>
</dbReference>
<keyword evidence="2" id="KW-1185">Reference proteome</keyword>
<dbReference type="EMBL" id="JAPFFF010000001">
    <property type="protein sequence ID" value="KAK8898813.1"/>
    <property type="molecule type" value="Genomic_DNA"/>
</dbReference>
<accession>A0ABR2L652</accession>
<sequence length="223" mass="25596">MSKILMTLVNSQDIFRLNQEFLSLSATSPKVHGKVECFKALFNGSKVKNGKNNNFNNYIDFNSQQKSNFGFNTQNWFEYNDPGSLNAASQHFDALLKCFSESFPDFDFSTIHPWNFKLIQSPEQAQSDMVWKFQSVLPDSDQFVSHIWSYLDKEMNPGNCSIYIYESDRPDAFSAMGAVFNLSYFILNEKMNKVVLIHMREGASDFGSDDLDGFDDDVDDGYY</sequence>
<dbReference type="InterPro" id="IPR038564">
    <property type="entry name" value="Maf1_sf"/>
</dbReference>